<reference evidence="4 5" key="1">
    <citation type="submission" date="2017-03" db="EMBL/GenBank/DDBJ databases">
        <title>Rapid Whole Genome Sequencing of Comamonas kerstersii Causing Continuous ambulatory Peritoneal Dialysis-Associated Peritonitis.</title>
        <authorList>
            <person name="Zheng B."/>
        </authorList>
    </citation>
    <scope>NUCLEOTIDE SEQUENCE [LARGE SCALE GENOMIC DNA]</scope>
    <source>
        <strain evidence="4 5">8943</strain>
    </source>
</reference>
<dbReference type="InterPro" id="IPR050330">
    <property type="entry name" value="Bact_OuterMem_StrucFunc"/>
</dbReference>
<dbReference type="Pfam" id="PF13488">
    <property type="entry name" value="Gly-zipper_Omp"/>
    <property type="match status" value="1"/>
</dbReference>
<feature type="domain" description="OmpA-like" evidence="3">
    <location>
        <begin position="125"/>
        <end position="255"/>
    </location>
</feature>
<protein>
    <recommendedName>
        <fullName evidence="3">OmpA-like domain-containing protein</fullName>
    </recommendedName>
</protein>
<dbReference type="Proteomes" id="UP000242792">
    <property type="component" value="Chromosome"/>
</dbReference>
<dbReference type="KEGG" id="cke:B5M06_07210"/>
<dbReference type="Pfam" id="PF00691">
    <property type="entry name" value="OmpA"/>
    <property type="match status" value="1"/>
</dbReference>
<dbReference type="InterPro" id="IPR036737">
    <property type="entry name" value="OmpA-like_sf"/>
</dbReference>
<dbReference type="AlphaFoldDB" id="A0A1V0BDP8"/>
<evidence type="ECO:0000256" key="2">
    <source>
        <dbReference type="SAM" id="MobiDB-lite"/>
    </source>
</evidence>
<dbReference type="PROSITE" id="PS51123">
    <property type="entry name" value="OMPA_2"/>
    <property type="match status" value="1"/>
</dbReference>
<dbReference type="PANTHER" id="PTHR30329">
    <property type="entry name" value="STATOR ELEMENT OF FLAGELLAR MOTOR COMPLEX"/>
    <property type="match status" value="1"/>
</dbReference>
<proteinExistence type="predicted"/>
<dbReference type="CDD" id="cd07185">
    <property type="entry name" value="OmpA_C-like"/>
    <property type="match status" value="1"/>
</dbReference>
<dbReference type="GO" id="GO:0016020">
    <property type="term" value="C:membrane"/>
    <property type="evidence" value="ECO:0007669"/>
    <property type="project" value="UniProtKB-UniRule"/>
</dbReference>
<feature type="compositionally biased region" description="Low complexity" evidence="2">
    <location>
        <begin position="301"/>
        <end position="340"/>
    </location>
</feature>
<name>A0A1V0BDP8_9BURK</name>
<evidence type="ECO:0000313" key="5">
    <source>
        <dbReference type="Proteomes" id="UP000242792"/>
    </source>
</evidence>
<feature type="region of interest" description="Disordered" evidence="2">
    <location>
        <begin position="283"/>
        <end position="341"/>
    </location>
</feature>
<sequence length="530" mass="55983">MRPHIQRNFTLTAAAATLLTMTGCQTLQGAGDALKETFASSDPCSNNARNIGITAGGLLGAAAGVAIGDNATGAIIGAGVGALFGALIGQDIDQRRCELSKLAQQHQLQMQVNDIKLTEGDKQTKQGLSVSVQNESQFQVGSSKLTQSGREAFEAIAQTYLQPIQGSTPEAQAQRHQKMRILLVGHTDDTGPSTTNARLSEERAKAVAEIFAKAGFKRSQIYYQGAGETLPVASNTEEEGRARNRRVEIIDLSDDLAFDNFLSGGRRTNTAFYRPASEAAPVIPSKGAKKTTAAAKKDSTASKTTTARSKDSAPAQTTASTPAAASAAASQPAKPARATAVKPGPIDFGGVPVNGQPMVLALGGAKSTGTFSWLPVAQADETAPLLSCLQDRPRVAHGVKSLANGQLRTKDYLPGVYNSSWVATVNGHLVALNRVAVLRDGVVPANKPELQIYRNYEGNAKAKPDYSGKPEVNAYLGERGLLYRVFNAGPVQCMDILIPHRNATTAIAGNLIYPGQGDYYQTEIQPRLAK</sequence>
<dbReference type="InterPro" id="IPR039567">
    <property type="entry name" value="Gly-zipper"/>
</dbReference>
<dbReference type="Gene3D" id="3.30.1330.60">
    <property type="entry name" value="OmpA-like domain"/>
    <property type="match status" value="1"/>
</dbReference>
<evidence type="ECO:0000256" key="1">
    <source>
        <dbReference type="PROSITE-ProRule" id="PRU00473"/>
    </source>
</evidence>
<dbReference type="SUPFAM" id="SSF103088">
    <property type="entry name" value="OmpA-like"/>
    <property type="match status" value="1"/>
</dbReference>
<dbReference type="PANTHER" id="PTHR30329:SF21">
    <property type="entry name" value="LIPOPROTEIN YIAD-RELATED"/>
    <property type="match status" value="1"/>
</dbReference>
<organism evidence="4 5">
    <name type="scientific">Comamonas kerstersii</name>
    <dbReference type="NCBI Taxonomy" id="225992"/>
    <lineage>
        <taxon>Bacteria</taxon>
        <taxon>Pseudomonadati</taxon>
        <taxon>Pseudomonadota</taxon>
        <taxon>Betaproteobacteria</taxon>
        <taxon>Burkholderiales</taxon>
        <taxon>Comamonadaceae</taxon>
        <taxon>Comamonas</taxon>
    </lineage>
</organism>
<accession>A0A1V0BDP8</accession>
<evidence type="ECO:0000313" key="4">
    <source>
        <dbReference type="EMBL" id="AQZ98073.1"/>
    </source>
</evidence>
<dbReference type="EMBL" id="CP020121">
    <property type="protein sequence ID" value="AQZ98073.1"/>
    <property type="molecule type" value="Genomic_DNA"/>
</dbReference>
<keyword evidence="1" id="KW-0472">Membrane</keyword>
<evidence type="ECO:0000259" key="3">
    <source>
        <dbReference type="PROSITE" id="PS51123"/>
    </source>
</evidence>
<dbReference type="PROSITE" id="PS51257">
    <property type="entry name" value="PROKAR_LIPOPROTEIN"/>
    <property type="match status" value="1"/>
</dbReference>
<gene>
    <name evidence="4" type="ORF">B5M06_07210</name>
</gene>
<dbReference type="InterPro" id="IPR006665">
    <property type="entry name" value="OmpA-like"/>
</dbReference>
<dbReference type="OrthoDB" id="345640at2"/>